<gene>
    <name evidence="1" type="ORF">M9H77_35693</name>
</gene>
<reference evidence="2" key="1">
    <citation type="journal article" date="2023" name="Nat. Plants">
        <title>Single-cell RNA sequencing provides a high-resolution roadmap for understanding the multicellular compartmentation of specialized metabolism.</title>
        <authorList>
            <person name="Sun S."/>
            <person name="Shen X."/>
            <person name="Li Y."/>
            <person name="Li Y."/>
            <person name="Wang S."/>
            <person name="Li R."/>
            <person name="Zhang H."/>
            <person name="Shen G."/>
            <person name="Guo B."/>
            <person name="Wei J."/>
            <person name="Xu J."/>
            <person name="St-Pierre B."/>
            <person name="Chen S."/>
            <person name="Sun C."/>
        </authorList>
    </citation>
    <scope>NUCLEOTIDE SEQUENCE [LARGE SCALE GENOMIC DNA]</scope>
</reference>
<proteinExistence type="predicted"/>
<name>A0ACB9ZRM5_CATRO</name>
<dbReference type="Proteomes" id="UP001060085">
    <property type="component" value="Linkage Group LG08"/>
</dbReference>
<organism evidence="1 2">
    <name type="scientific">Catharanthus roseus</name>
    <name type="common">Madagascar periwinkle</name>
    <name type="synonym">Vinca rosea</name>
    <dbReference type="NCBI Taxonomy" id="4058"/>
    <lineage>
        <taxon>Eukaryota</taxon>
        <taxon>Viridiplantae</taxon>
        <taxon>Streptophyta</taxon>
        <taxon>Embryophyta</taxon>
        <taxon>Tracheophyta</taxon>
        <taxon>Spermatophyta</taxon>
        <taxon>Magnoliopsida</taxon>
        <taxon>eudicotyledons</taxon>
        <taxon>Gunneridae</taxon>
        <taxon>Pentapetalae</taxon>
        <taxon>asterids</taxon>
        <taxon>lamiids</taxon>
        <taxon>Gentianales</taxon>
        <taxon>Apocynaceae</taxon>
        <taxon>Rauvolfioideae</taxon>
        <taxon>Vinceae</taxon>
        <taxon>Catharanthinae</taxon>
        <taxon>Catharanthus</taxon>
    </lineage>
</organism>
<dbReference type="EMBL" id="CM044708">
    <property type="protein sequence ID" value="KAI5649688.1"/>
    <property type="molecule type" value="Genomic_DNA"/>
</dbReference>
<evidence type="ECO:0000313" key="2">
    <source>
        <dbReference type="Proteomes" id="UP001060085"/>
    </source>
</evidence>
<evidence type="ECO:0000313" key="1">
    <source>
        <dbReference type="EMBL" id="KAI5649688.1"/>
    </source>
</evidence>
<keyword evidence="2" id="KW-1185">Reference proteome</keyword>
<sequence length="267" mass="30812">MEIAEEHLKELELRSLVDIEEEEEEAPTFTRFKPCRPSQSIMPDICLVEGIKDSFVQLVHFESNDPFSFPNRDWIFRLIIKLGSDVKGFPKSLICTKAKYLRCVLTTSIMDENSNLLAFSSVVLNLSGLIVLRILVFRGVNFPVMMKLPEGISKLKRLRYLCFEEIVFSGSELKEDVMVELEKLPNLRVLVLEDNAFMGPEMSMGNVGFYKLRRLQLSNLSVLEKLTENEALPKLYILEEENCAALNVREMPPRIERWCCHHRANPQ</sequence>
<comment type="caution">
    <text evidence="1">The sequence shown here is derived from an EMBL/GenBank/DDBJ whole genome shotgun (WGS) entry which is preliminary data.</text>
</comment>
<protein>
    <submittedName>
        <fullName evidence="1">Uncharacterized protein</fullName>
    </submittedName>
</protein>
<accession>A0ACB9ZRM5</accession>